<feature type="binding site" evidence="1">
    <location>
        <position position="195"/>
    </location>
    <ligand>
        <name>FAD</name>
        <dbReference type="ChEBI" id="CHEBI:57692"/>
        <note>ligand shared between neighboring subunits</note>
    </ligand>
</feature>
<dbReference type="GO" id="GO:0050797">
    <property type="term" value="F:thymidylate synthase (FAD) activity"/>
    <property type="evidence" value="ECO:0007669"/>
    <property type="project" value="UniProtKB-UniRule"/>
</dbReference>
<dbReference type="GO" id="GO:0006235">
    <property type="term" value="P:dTTP biosynthetic process"/>
    <property type="evidence" value="ECO:0007669"/>
    <property type="project" value="UniProtKB-UniRule"/>
</dbReference>
<keyword evidence="1 2" id="KW-0808">Transferase</keyword>
<comment type="similarity">
    <text evidence="1">Belongs to the thymidylate synthase ThyX family.</text>
</comment>
<keyword evidence="1" id="KW-0545">Nucleotide biosynthesis</keyword>
<organism evidence="2">
    <name type="scientific">Borrelia miyamotoi FR64b</name>
    <dbReference type="NCBI Taxonomy" id="1292392"/>
    <lineage>
        <taxon>Bacteria</taxon>
        <taxon>Pseudomonadati</taxon>
        <taxon>Spirochaetota</taxon>
        <taxon>Spirochaetia</taxon>
        <taxon>Spirochaetales</taxon>
        <taxon>Borreliaceae</taxon>
        <taxon>Borrelia</taxon>
    </lineage>
</organism>
<comment type="cofactor">
    <cofactor evidence="1">
        <name>FAD</name>
        <dbReference type="ChEBI" id="CHEBI:57692"/>
    </cofactor>
    <text evidence="1">Binds 4 FAD per tetramer. Each FAD binding site is formed by three monomers.</text>
</comment>
<geneLocation type="plasmid" evidence="2">
    <name>unnamed</name>
</geneLocation>
<dbReference type="PANTHER" id="PTHR34934">
    <property type="entry name" value="FLAVIN-DEPENDENT THYMIDYLATE SYNTHASE"/>
    <property type="match status" value="1"/>
</dbReference>
<feature type="binding site" evidence="1">
    <location>
        <position position="200"/>
    </location>
    <ligand>
        <name>dUMP</name>
        <dbReference type="ChEBI" id="CHEBI:246422"/>
        <note>ligand shared between dimeric partners</note>
    </ligand>
</feature>
<feature type="binding site" evidence="1">
    <location>
        <position position="69"/>
    </location>
    <ligand>
        <name>FAD</name>
        <dbReference type="ChEBI" id="CHEBI:57692"/>
        <note>ligand shared between neighboring subunits</note>
    </ligand>
</feature>
<dbReference type="PANTHER" id="PTHR34934:SF1">
    <property type="entry name" value="FLAVIN-DEPENDENT THYMIDYLATE SYNTHASE"/>
    <property type="match status" value="1"/>
</dbReference>
<gene>
    <name evidence="1" type="primary">thyX</name>
    <name evidence="2" type="ORF">BOM_1469</name>
</gene>
<evidence type="ECO:0000313" key="2">
    <source>
        <dbReference type="EMBL" id="AHH06012.1"/>
    </source>
</evidence>
<dbReference type="CDD" id="cd20175">
    <property type="entry name" value="ThyX"/>
    <property type="match status" value="1"/>
</dbReference>
<dbReference type="AlphaFoldDB" id="W5SGH7"/>
<keyword evidence="2" id="KW-0614">Plasmid</keyword>
<dbReference type="GO" id="GO:0070402">
    <property type="term" value="F:NADPH binding"/>
    <property type="evidence" value="ECO:0007669"/>
    <property type="project" value="TreeGrafter"/>
</dbReference>
<dbReference type="HOGENOM" id="CLU_067790_0_0_12"/>
<proteinExistence type="inferred from homology"/>
<keyword evidence="1" id="KW-0274">FAD</keyword>
<dbReference type="HAMAP" id="MF_01408">
    <property type="entry name" value="ThyX"/>
    <property type="match status" value="1"/>
</dbReference>
<keyword evidence="1" id="KW-0285">Flavoprotein</keyword>
<dbReference type="InterPro" id="IPR036098">
    <property type="entry name" value="Thymidylate_synthase_ThyX_sf"/>
</dbReference>
<feature type="binding site" evidence="1">
    <location>
        <position position="100"/>
    </location>
    <ligand>
        <name>FAD</name>
        <dbReference type="ChEBI" id="CHEBI:57692"/>
        <note>ligand shared between neighboring subunits</note>
    </ligand>
</feature>
<comment type="subunit">
    <text evidence="1">Homotetramer.</text>
</comment>
<dbReference type="GO" id="GO:0004799">
    <property type="term" value="F:thymidylate synthase activity"/>
    <property type="evidence" value="ECO:0007669"/>
    <property type="project" value="TreeGrafter"/>
</dbReference>
<comment type="caution">
    <text evidence="1">Lacks conserved residue(s) required for the propagation of feature annotation.</text>
</comment>
<accession>W5SGH7</accession>
<dbReference type="Pfam" id="PF02511">
    <property type="entry name" value="Thy1"/>
    <property type="match status" value="1"/>
</dbReference>
<feature type="binding site" description="in other chain" evidence="1">
    <location>
        <position position="173"/>
    </location>
    <ligand>
        <name>dUMP</name>
        <dbReference type="ChEBI" id="CHEBI:246422"/>
        <note>ligand shared between dimeric partners</note>
    </ligand>
</feature>
<dbReference type="Gene3D" id="3.30.1360.170">
    <property type="match status" value="1"/>
</dbReference>
<dbReference type="GO" id="GO:0050660">
    <property type="term" value="F:flavin adenine dinucleotide binding"/>
    <property type="evidence" value="ECO:0007669"/>
    <property type="project" value="UniProtKB-UniRule"/>
</dbReference>
<evidence type="ECO:0000256" key="1">
    <source>
        <dbReference type="HAMAP-Rule" id="MF_01408"/>
    </source>
</evidence>
<feature type="active site" description="Involved in ionization of N3 of dUMP, leading to its activation" evidence="1">
    <location>
        <position position="200"/>
    </location>
</feature>
<comment type="catalytic activity">
    <reaction evidence="1">
        <text>dUMP + (6R)-5,10-methylene-5,6,7,8-tetrahydrofolate + NADPH + H(+) = dTMP + (6S)-5,6,7,8-tetrahydrofolate + NADP(+)</text>
        <dbReference type="Rhea" id="RHEA:29043"/>
        <dbReference type="ChEBI" id="CHEBI:15378"/>
        <dbReference type="ChEBI" id="CHEBI:15636"/>
        <dbReference type="ChEBI" id="CHEBI:57453"/>
        <dbReference type="ChEBI" id="CHEBI:57783"/>
        <dbReference type="ChEBI" id="CHEBI:58349"/>
        <dbReference type="ChEBI" id="CHEBI:63528"/>
        <dbReference type="ChEBI" id="CHEBI:246422"/>
        <dbReference type="EC" id="2.1.1.148"/>
    </reaction>
</comment>
<dbReference type="GO" id="GO:0032259">
    <property type="term" value="P:methylation"/>
    <property type="evidence" value="ECO:0007669"/>
    <property type="project" value="UniProtKB-KW"/>
</dbReference>
<comment type="function">
    <text evidence="1">Catalyzes the reductive methylation of 2'-deoxyuridine-5'-monophosphate (dUMP) to 2'-deoxythymidine-5'-monophosphate (dTMP) while utilizing 5,10-methylenetetrahydrofolate (mTHF) as the methyl donor, and NADPH and FADH(2) as the reductant.</text>
</comment>
<comment type="pathway">
    <text evidence="1">Pyrimidine metabolism; dTTP biosynthesis.</text>
</comment>
<sequence length="283" mass="33545">MFLLNTNMGREDLLNKEYRVLDKGFIKLIDYMGSDERIVQAARISYRGESIKREDYELIDYLIRNEHTSPFEQVVFTFYVKAPIFIARQWMRHRTARINEVSGSYSLMREEFYVPLVEDIKIQNVDSNQSVNEKMESPQFTKDILIDLEKSQKYCYKLYQDMIDFNVLKEISRIALPLSLYTEWYWQIDLKNLFHFIKLRLGLNETKEVNENSSKEMRDYANILLDVIEKIVPIAAKSFKNHILKGCRFSYEEIMAISGALDTSKLKLDNKALNRLKDKLNIK</sequence>
<dbReference type="SUPFAM" id="SSF69796">
    <property type="entry name" value="Thymidylate synthase-complementing protein Thy1"/>
    <property type="match status" value="1"/>
</dbReference>
<reference evidence="2" key="1">
    <citation type="submission" date="2013-02" db="EMBL/GenBank/DDBJ databases">
        <title>Comparative genomics of Borrelia species.</title>
        <authorList>
            <person name="Schwan T.G."/>
            <person name="Raffel S.J."/>
            <person name="Porcella S.F."/>
        </authorList>
    </citation>
    <scope>NUCLEOTIDE SEQUENCE</scope>
    <source>
        <strain evidence="2">FR64b</strain>
        <plasmid evidence="2">unnamed</plasmid>
    </source>
</reference>
<protein>
    <recommendedName>
        <fullName evidence="1">Flavin-dependent thymidylate synthase</fullName>
        <shortName evidence="1">FDTS</shortName>
        <ecNumber evidence="1">2.1.1.148</ecNumber>
    </recommendedName>
    <alternativeName>
        <fullName evidence="1">FAD-dependent thymidylate synthase</fullName>
    </alternativeName>
    <alternativeName>
        <fullName evidence="1">Thymidylate synthase ThyX</fullName>
        <shortName evidence="1">TS</shortName>
        <shortName evidence="1">TSase</shortName>
    </alternativeName>
</protein>
<feature type="binding site" evidence="1">
    <location>
        <begin position="92"/>
        <end position="94"/>
    </location>
    <ligand>
        <name>FAD</name>
        <dbReference type="ChEBI" id="CHEBI:57692"/>
        <note>ligand shared between neighboring subunits</note>
    </ligand>
</feature>
<name>W5SGH7_9SPIR</name>
<keyword evidence="1 2" id="KW-0489">Methyltransferase</keyword>
<dbReference type="UniPathway" id="UPA00575"/>
<feature type="binding site" evidence="1">
    <location>
        <begin position="89"/>
        <end position="92"/>
    </location>
    <ligand>
        <name>dUMP</name>
        <dbReference type="ChEBI" id="CHEBI:246422"/>
        <note>ligand shared between dimeric partners</note>
    </ligand>
</feature>
<dbReference type="InterPro" id="IPR003669">
    <property type="entry name" value="Thymidylate_synthase_ThyX"/>
</dbReference>
<dbReference type="GO" id="GO:0006231">
    <property type="term" value="P:dTMP biosynthetic process"/>
    <property type="evidence" value="ECO:0007669"/>
    <property type="project" value="UniProtKB-UniRule"/>
</dbReference>
<keyword evidence="1" id="KW-0521">NADP</keyword>
<dbReference type="EMBL" id="CP004253">
    <property type="protein sequence ID" value="AHH06012.1"/>
    <property type="molecule type" value="Genomic_DNA"/>
</dbReference>
<dbReference type="PROSITE" id="PS51331">
    <property type="entry name" value="THYX"/>
    <property type="match status" value="1"/>
</dbReference>
<dbReference type="EC" id="2.1.1.148" evidence="1"/>
<dbReference type="NCBIfam" id="TIGR02170">
    <property type="entry name" value="thyX"/>
    <property type="match status" value="1"/>
</dbReference>